<protein>
    <recommendedName>
        <fullName evidence="3">Protein kinase domain-containing protein</fullName>
    </recommendedName>
</protein>
<evidence type="ECO:0000313" key="2">
    <source>
        <dbReference type="Proteomes" id="UP000799437"/>
    </source>
</evidence>
<accession>A0A6A6WFQ8</accession>
<proteinExistence type="predicted"/>
<dbReference type="RefSeq" id="XP_033603460.1">
    <property type="nucleotide sequence ID" value="XM_033740147.1"/>
</dbReference>
<evidence type="ECO:0000313" key="1">
    <source>
        <dbReference type="EMBL" id="KAF2761009.1"/>
    </source>
</evidence>
<evidence type="ECO:0008006" key="3">
    <source>
        <dbReference type="Google" id="ProtNLM"/>
    </source>
</evidence>
<gene>
    <name evidence="1" type="ORF">EJ05DRAFT_249774</name>
</gene>
<dbReference type="OrthoDB" id="5986190at2759"/>
<dbReference type="EMBL" id="ML996567">
    <property type="protein sequence ID" value="KAF2761009.1"/>
    <property type="molecule type" value="Genomic_DNA"/>
</dbReference>
<dbReference type="GeneID" id="54481201"/>
<name>A0A6A6WFQ8_9PEZI</name>
<dbReference type="AlphaFoldDB" id="A0A6A6WFQ8"/>
<sequence length="363" mass="42813">MKSFPISVQRWWKRRIRARQDTRRKHELILTAQPTTSNSNRYENRNTFISQVDATPQPATPTTLVTAHKSDLPAQQTNPEPYSPVPQIDPVRWAEKYQDIHDELNERFDRGEIFPDSEVQSFWRKHKHFYAGQRWYIHFCASVNYITPYLKILMILTLCKYSDWDSLPRVFNENMQRSDEYLPFNKEALNQPHFLRAHAVPFYKFQWAFCPLVITRFHEEIHLGQGFCSPLPFTQASEKIGEGATASVTKEVIAAGHLKYSDGTLVTFTRKPYAVACKNIMAKDVLYEEIQNLKKLRRSLSKHDHILVNFAILVEDHPVHTKWYRILLFAFWTEQLSSLWIDGPHRPMQKHRRCTRLSTQWAL</sequence>
<organism evidence="1 2">
    <name type="scientific">Pseudovirgaria hyperparasitica</name>
    <dbReference type="NCBI Taxonomy" id="470096"/>
    <lineage>
        <taxon>Eukaryota</taxon>
        <taxon>Fungi</taxon>
        <taxon>Dikarya</taxon>
        <taxon>Ascomycota</taxon>
        <taxon>Pezizomycotina</taxon>
        <taxon>Dothideomycetes</taxon>
        <taxon>Dothideomycetes incertae sedis</taxon>
        <taxon>Acrospermales</taxon>
        <taxon>Acrospermaceae</taxon>
        <taxon>Pseudovirgaria</taxon>
    </lineage>
</organism>
<dbReference type="Proteomes" id="UP000799437">
    <property type="component" value="Unassembled WGS sequence"/>
</dbReference>
<keyword evidence="2" id="KW-1185">Reference proteome</keyword>
<reference evidence="1" key="1">
    <citation type="journal article" date="2020" name="Stud. Mycol.">
        <title>101 Dothideomycetes genomes: a test case for predicting lifestyles and emergence of pathogens.</title>
        <authorList>
            <person name="Haridas S."/>
            <person name="Albert R."/>
            <person name="Binder M."/>
            <person name="Bloem J."/>
            <person name="Labutti K."/>
            <person name="Salamov A."/>
            <person name="Andreopoulos B."/>
            <person name="Baker S."/>
            <person name="Barry K."/>
            <person name="Bills G."/>
            <person name="Bluhm B."/>
            <person name="Cannon C."/>
            <person name="Castanera R."/>
            <person name="Culley D."/>
            <person name="Daum C."/>
            <person name="Ezra D."/>
            <person name="Gonzalez J."/>
            <person name="Henrissat B."/>
            <person name="Kuo A."/>
            <person name="Liang C."/>
            <person name="Lipzen A."/>
            <person name="Lutzoni F."/>
            <person name="Magnuson J."/>
            <person name="Mondo S."/>
            <person name="Nolan M."/>
            <person name="Ohm R."/>
            <person name="Pangilinan J."/>
            <person name="Park H.-J."/>
            <person name="Ramirez L."/>
            <person name="Alfaro M."/>
            <person name="Sun H."/>
            <person name="Tritt A."/>
            <person name="Yoshinaga Y."/>
            <person name="Zwiers L.-H."/>
            <person name="Turgeon B."/>
            <person name="Goodwin S."/>
            <person name="Spatafora J."/>
            <person name="Crous P."/>
            <person name="Grigoriev I."/>
        </authorList>
    </citation>
    <scope>NUCLEOTIDE SEQUENCE</scope>
    <source>
        <strain evidence="1">CBS 121739</strain>
    </source>
</reference>